<dbReference type="InterPro" id="IPR050194">
    <property type="entry name" value="Glycosyltransferase_grp1"/>
</dbReference>
<dbReference type="PANTHER" id="PTHR45947">
    <property type="entry name" value="SULFOQUINOVOSYL TRANSFERASE SQD2"/>
    <property type="match status" value="1"/>
</dbReference>
<feature type="domain" description="Glycosyl transferase family 1" evidence="3">
    <location>
        <begin position="189"/>
        <end position="338"/>
    </location>
</feature>
<keyword evidence="6" id="KW-1185">Reference proteome</keyword>
<dbReference type="Pfam" id="PF13439">
    <property type="entry name" value="Glyco_transf_4"/>
    <property type="match status" value="1"/>
</dbReference>
<accession>A0A7W7RYK7</accession>
<gene>
    <name evidence="5" type="ORF">FHR32_005015</name>
</gene>
<dbReference type="GO" id="GO:0016757">
    <property type="term" value="F:glycosyltransferase activity"/>
    <property type="evidence" value="ECO:0007669"/>
    <property type="project" value="UniProtKB-KW"/>
</dbReference>
<dbReference type="InterPro" id="IPR028098">
    <property type="entry name" value="Glyco_trans_4-like_N"/>
</dbReference>
<sequence length="364" mass="38576">MKAPILTALDLPAASPGGSVELLYDLYTGAAPLIDAQVFMLNPEAPHTGVPAGVHLLAVGGKCLDGPLFWTYVEKLRYALAARIDPCDVGVVHLQHLAFGATAALIRLLPRHPHLALVHGTDLLLAAAHPTQRRVLHQATKAARAIVVPTAAMAAELHRLAPDARCARLVHIPWGIPDQLLRTPPRPRPRREGPLRLLYAGRLTPRKGVDVVAATLTAMPGLHLSIAAPPGEYAACAARLAWAGCRPAYLGWLPRTELWQAFADHDVLIVPSVTLEAFGLVALEAQACGLPVVYRLVPGLTEVLAESALGVDLADLGALAQILIQLQTDPAMLTDLRAAGLRNAARFPLSATAAALNALSEQIV</sequence>
<feature type="domain" description="Glycosyltransferase subfamily 4-like N-terminal" evidence="4">
    <location>
        <begin position="17"/>
        <end position="177"/>
    </location>
</feature>
<evidence type="ECO:0000313" key="5">
    <source>
        <dbReference type="EMBL" id="MBB4940638.1"/>
    </source>
</evidence>
<name>A0A7W7RYK7_9ACTN</name>
<protein>
    <submittedName>
        <fullName evidence="5">Glycosyltransferase involved in cell wall biosynthesis</fullName>
    </submittedName>
</protein>
<comment type="caution">
    <text evidence="5">The sequence shown here is derived from an EMBL/GenBank/DDBJ whole genome shotgun (WGS) entry which is preliminary data.</text>
</comment>
<keyword evidence="1" id="KW-0328">Glycosyltransferase</keyword>
<evidence type="ECO:0000256" key="1">
    <source>
        <dbReference type="ARBA" id="ARBA00022676"/>
    </source>
</evidence>
<evidence type="ECO:0000313" key="6">
    <source>
        <dbReference type="Proteomes" id="UP000534286"/>
    </source>
</evidence>
<organism evidence="5 6">
    <name type="scientific">Streptosporangium album</name>
    <dbReference type="NCBI Taxonomy" id="47479"/>
    <lineage>
        <taxon>Bacteria</taxon>
        <taxon>Bacillati</taxon>
        <taxon>Actinomycetota</taxon>
        <taxon>Actinomycetes</taxon>
        <taxon>Streptosporangiales</taxon>
        <taxon>Streptosporangiaceae</taxon>
        <taxon>Streptosporangium</taxon>
    </lineage>
</organism>
<keyword evidence="2 5" id="KW-0808">Transferase</keyword>
<dbReference type="Pfam" id="PF00534">
    <property type="entry name" value="Glycos_transf_1"/>
    <property type="match status" value="1"/>
</dbReference>
<dbReference type="Proteomes" id="UP000534286">
    <property type="component" value="Unassembled WGS sequence"/>
</dbReference>
<evidence type="ECO:0000256" key="2">
    <source>
        <dbReference type="ARBA" id="ARBA00022679"/>
    </source>
</evidence>
<evidence type="ECO:0000259" key="4">
    <source>
        <dbReference type="Pfam" id="PF13439"/>
    </source>
</evidence>
<dbReference type="GO" id="GO:1901137">
    <property type="term" value="P:carbohydrate derivative biosynthetic process"/>
    <property type="evidence" value="ECO:0007669"/>
    <property type="project" value="UniProtKB-ARBA"/>
</dbReference>
<proteinExistence type="predicted"/>
<dbReference type="RefSeq" id="WP_184756823.1">
    <property type="nucleotide sequence ID" value="NZ_BAABEK010000171.1"/>
</dbReference>
<dbReference type="InterPro" id="IPR001296">
    <property type="entry name" value="Glyco_trans_1"/>
</dbReference>
<reference evidence="5 6" key="1">
    <citation type="submission" date="2020-08" db="EMBL/GenBank/DDBJ databases">
        <title>Sequencing the genomes of 1000 actinobacteria strains.</title>
        <authorList>
            <person name="Klenk H.-P."/>
        </authorList>
    </citation>
    <scope>NUCLEOTIDE SEQUENCE [LARGE SCALE GENOMIC DNA]</scope>
    <source>
        <strain evidence="5 6">DSM 43023</strain>
    </source>
</reference>
<dbReference type="CDD" id="cd03801">
    <property type="entry name" value="GT4_PimA-like"/>
    <property type="match status" value="1"/>
</dbReference>
<dbReference type="SUPFAM" id="SSF53756">
    <property type="entry name" value="UDP-Glycosyltransferase/glycogen phosphorylase"/>
    <property type="match status" value="1"/>
</dbReference>
<dbReference type="AlphaFoldDB" id="A0A7W7RYK7"/>
<dbReference type="EMBL" id="JACHJU010000002">
    <property type="protein sequence ID" value="MBB4940638.1"/>
    <property type="molecule type" value="Genomic_DNA"/>
</dbReference>
<dbReference type="Gene3D" id="3.40.50.2000">
    <property type="entry name" value="Glycogen Phosphorylase B"/>
    <property type="match status" value="2"/>
</dbReference>
<evidence type="ECO:0000259" key="3">
    <source>
        <dbReference type="Pfam" id="PF00534"/>
    </source>
</evidence>
<dbReference type="PANTHER" id="PTHR45947:SF3">
    <property type="entry name" value="SULFOQUINOVOSYL TRANSFERASE SQD2"/>
    <property type="match status" value="1"/>
</dbReference>